<evidence type="ECO:0000256" key="1">
    <source>
        <dbReference type="ARBA" id="ARBA00004651"/>
    </source>
</evidence>
<evidence type="ECO:0000313" key="9">
    <source>
        <dbReference type="EMBL" id="TLP79064.1"/>
    </source>
</evidence>
<accession>A0A5R9ALN3</accession>
<gene>
    <name evidence="9" type="ORF">FEF27_04040</name>
</gene>
<comment type="subcellular location">
    <subcellularLocation>
        <location evidence="1">Cell membrane</location>
        <topology evidence="1">Multi-pass membrane protein</topology>
    </subcellularLocation>
</comment>
<evidence type="ECO:0000256" key="6">
    <source>
        <dbReference type="ARBA" id="ARBA00023136"/>
    </source>
</evidence>
<evidence type="ECO:0000256" key="7">
    <source>
        <dbReference type="SAM" id="MobiDB-lite"/>
    </source>
</evidence>
<evidence type="ECO:0000256" key="8">
    <source>
        <dbReference type="SAM" id="Phobius"/>
    </source>
</evidence>
<proteinExistence type="inferred from homology"/>
<dbReference type="PANTHER" id="PTHR34584:SF1">
    <property type="entry name" value="NA(+)_H(+) ANTIPORTER SUBUNIT E1"/>
    <property type="match status" value="1"/>
</dbReference>
<comment type="similarity">
    <text evidence="2">Belongs to the CPA3 antiporters (TC 2.A.63) subunit E family.</text>
</comment>
<keyword evidence="5 8" id="KW-1133">Transmembrane helix</keyword>
<dbReference type="AlphaFoldDB" id="A0A5R9ALN3"/>
<evidence type="ECO:0000256" key="2">
    <source>
        <dbReference type="ARBA" id="ARBA00006228"/>
    </source>
</evidence>
<feature type="transmembrane region" description="Helical" evidence="8">
    <location>
        <begin position="31"/>
        <end position="50"/>
    </location>
</feature>
<keyword evidence="6 8" id="KW-0472">Membrane</keyword>
<dbReference type="PANTHER" id="PTHR34584">
    <property type="entry name" value="NA(+)/H(+) ANTIPORTER SUBUNIT E1"/>
    <property type="match status" value="1"/>
</dbReference>
<reference evidence="9 10" key="1">
    <citation type="submission" date="2019-05" db="EMBL/GenBank/DDBJ databases">
        <title>Nesterenkonia sp. GY239, isolated from the Southern Atlantic Ocean.</title>
        <authorList>
            <person name="Zhang G."/>
        </authorList>
    </citation>
    <scope>NUCLEOTIDE SEQUENCE [LARGE SCALE GENOMIC DNA]</scope>
    <source>
        <strain evidence="9 10">GY239</strain>
    </source>
</reference>
<keyword evidence="4 8" id="KW-0812">Transmembrane</keyword>
<name>A0A5R9ALN3_9MICC</name>
<keyword evidence="3" id="KW-1003">Cell membrane</keyword>
<sequence length="209" mass="23296">MRRPKTPLLVELPLILFLGLFWMALWQSFDVGTFLIGVVYGTIIVRVFYLPPLRGTGRVNPFWGLLFLLRFMTKMVLASFQVSWLAVVKGPRIRNSVIAIQLRSHDDFLITLTGHALALVPGSLVLDVDRTTATLYLHALNVTDDHAAEKIRQDALRTEALLIRTLGSRSDLAVVRAEARLGRVAGLSKAQRDTPVTAPKDTPDTQEAR</sequence>
<dbReference type="OrthoDB" id="3556991at2"/>
<organism evidence="9 10">
    <name type="scientific">Nesterenkonia sphaerica</name>
    <dbReference type="NCBI Taxonomy" id="1804988"/>
    <lineage>
        <taxon>Bacteria</taxon>
        <taxon>Bacillati</taxon>
        <taxon>Actinomycetota</taxon>
        <taxon>Actinomycetes</taxon>
        <taxon>Micrococcales</taxon>
        <taxon>Micrococcaceae</taxon>
        <taxon>Nesterenkonia</taxon>
    </lineage>
</organism>
<evidence type="ECO:0000256" key="4">
    <source>
        <dbReference type="ARBA" id="ARBA00022692"/>
    </source>
</evidence>
<evidence type="ECO:0000313" key="10">
    <source>
        <dbReference type="Proteomes" id="UP000306544"/>
    </source>
</evidence>
<evidence type="ECO:0000256" key="3">
    <source>
        <dbReference type="ARBA" id="ARBA00022475"/>
    </source>
</evidence>
<dbReference type="GO" id="GO:0005886">
    <property type="term" value="C:plasma membrane"/>
    <property type="evidence" value="ECO:0007669"/>
    <property type="project" value="UniProtKB-SubCell"/>
</dbReference>
<dbReference type="Pfam" id="PF01899">
    <property type="entry name" value="MNHE"/>
    <property type="match status" value="1"/>
</dbReference>
<evidence type="ECO:0000256" key="5">
    <source>
        <dbReference type="ARBA" id="ARBA00022989"/>
    </source>
</evidence>
<dbReference type="NCBIfam" id="NF006521">
    <property type="entry name" value="PRK08965.1-5"/>
    <property type="match status" value="1"/>
</dbReference>
<protein>
    <submittedName>
        <fullName evidence="9">Na+/H+ antiporter subunit E</fullName>
    </submittedName>
</protein>
<comment type="caution">
    <text evidence="9">The sequence shown here is derived from an EMBL/GenBank/DDBJ whole genome shotgun (WGS) entry which is preliminary data.</text>
</comment>
<feature type="transmembrane region" description="Helical" evidence="8">
    <location>
        <begin position="7"/>
        <end position="25"/>
    </location>
</feature>
<dbReference type="GO" id="GO:0008324">
    <property type="term" value="F:monoatomic cation transmembrane transporter activity"/>
    <property type="evidence" value="ECO:0007669"/>
    <property type="project" value="InterPro"/>
</dbReference>
<dbReference type="Proteomes" id="UP000306544">
    <property type="component" value="Unassembled WGS sequence"/>
</dbReference>
<dbReference type="InterPro" id="IPR002758">
    <property type="entry name" value="Cation_antiport_E"/>
</dbReference>
<feature type="transmembrane region" description="Helical" evidence="8">
    <location>
        <begin position="62"/>
        <end position="87"/>
    </location>
</feature>
<keyword evidence="10" id="KW-1185">Reference proteome</keyword>
<dbReference type="EMBL" id="VAWA01000003">
    <property type="protein sequence ID" value="TLP79064.1"/>
    <property type="molecule type" value="Genomic_DNA"/>
</dbReference>
<feature type="region of interest" description="Disordered" evidence="7">
    <location>
        <begin position="188"/>
        <end position="209"/>
    </location>
</feature>